<dbReference type="SUPFAM" id="SSF52540">
    <property type="entry name" value="P-loop containing nucleoside triphosphate hydrolases"/>
    <property type="match status" value="1"/>
</dbReference>
<dbReference type="PROSITE" id="PS50893">
    <property type="entry name" value="ABC_TRANSPORTER_2"/>
    <property type="match status" value="1"/>
</dbReference>
<sequence>MRTENTTPILEVRGLKVAYGGIQAVKGIDLQVREGELVSLIGANGAGKTTTLNTLAGVVPHNGGVIRYAGEDIGKLPSHLRLRRGLALVPEGRGIFTRLTVAENLQTGAYTRRDTDGIAADMEKVFTLLPRVKERLNQVAGTLSGGEQQMVAIGRALLSRPQVLLLDEPSMGLAPLIVEKIFEVIHSITREGMGVLLVEQNANLALEVSERAYVMEGGRVTLEGTGKALLDDPKVRSAYLGEEIEELAA</sequence>
<proteinExistence type="inferred from homology"/>
<dbReference type="PANTHER" id="PTHR43820">
    <property type="entry name" value="HIGH-AFFINITY BRANCHED-CHAIN AMINO ACID TRANSPORT ATP-BINDING PROTEIN LIVF"/>
    <property type="match status" value="1"/>
</dbReference>
<dbReference type="EMBL" id="WTVN01000022">
    <property type="protein sequence ID" value="NMG44948.1"/>
    <property type="molecule type" value="Genomic_DNA"/>
</dbReference>
<dbReference type="InterPro" id="IPR052156">
    <property type="entry name" value="BCAA_Transport_ATP-bd_LivF"/>
</dbReference>
<dbReference type="PIRSF" id="PIRSF039137">
    <property type="entry name" value="ABC_branched_ATPase"/>
    <property type="match status" value="1"/>
</dbReference>
<dbReference type="PROSITE" id="PS00211">
    <property type="entry name" value="ABC_TRANSPORTER_1"/>
    <property type="match status" value="1"/>
</dbReference>
<name>A0ABX1Q0S5_9RHOO</name>
<feature type="domain" description="ABC transporter" evidence="7">
    <location>
        <begin position="10"/>
        <end position="242"/>
    </location>
</feature>
<comment type="similarity">
    <text evidence="1">Belongs to the ABC transporter superfamily.</text>
</comment>
<keyword evidence="2" id="KW-0813">Transport</keyword>
<evidence type="ECO:0000313" key="8">
    <source>
        <dbReference type="EMBL" id="NMG44948.1"/>
    </source>
</evidence>
<dbReference type="SMART" id="SM00382">
    <property type="entry name" value="AAA"/>
    <property type="match status" value="1"/>
</dbReference>
<evidence type="ECO:0000256" key="6">
    <source>
        <dbReference type="ARBA" id="ARBA00022970"/>
    </source>
</evidence>
<reference evidence="8 9" key="1">
    <citation type="submission" date="2019-12" db="EMBL/GenBank/DDBJ databases">
        <title>Comparative genomics gives insights into the taxonomy of the Azoarcus-Aromatoleum group and reveals separate origins of nif in the plant-associated Azoarcus and non-plant-associated Aromatoleum sub-groups.</title>
        <authorList>
            <person name="Lafos M."/>
            <person name="Maluk M."/>
            <person name="Batista M."/>
            <person name="Junghare M."/>
            <person name="Carmona M."/>
            <person name="Faoro H."/>
            <person name="Cruz L.M."/>
            <person name="Battistoni F."/>
            <person name="De Souza E."/>
            <person name="Pedrosa F."/>
            <person name="Chen W.-M."/>
            <person name="Poole P.S."/>
            <person name="Dixon R.A."/>
            <person name="James E.K."/>
        </authorList>
    </citation>
    <scope>NUCLEOTIDE SEQUENCE [LARGE SCALE GENOMIC DNA]</scope>
    <source>
        <strain evidence="8 9">Td21</strain>
    </source>
</reference>
<dbReference type="InterPro" id="IPR003439">
    <property type="entry name" value="ABC_transporter-like_ATP-bd"/>
</dbReference>
<keyword evidence="4" id="KW-0547">Nucleotide-binding</keyword>
<organism evidence="8 9">
    <name type="scientific">Aromatoleum toluvorans</name>
    <dbReference type="NCBI Taxonomy" id="92002"/>
    <lineage>
        <taxon>Bacteria</taxon>
        <taxon>Pseudomonadati</taxon>
        <taxon>Pseudomonadota</taxon>
        <taxon>Betaproteobacteria</taxon>
        <taxon>Rhodocyclales</taxon>
        <taxon>Rhodocyclaceae</taxon>
        <taxon>Aromatoleum</taxon>
    </lineage>
</organism>
<keyword evidence="3" id="KW-1003">Cell membrane</keyword>
<dbReference type="InterPro" id="IPR017871">
    <property type="entry name" value="ABC_transporter-like_CS"/>
</dbReference>
<evidence type="ECO:0000313" key="9">
    <source>
        <dbReference type="Proteomes" id="UP000623795"/>
    </source>
</evidence>
<evidence type="ECO:0000256" key="2">
    <source>
        <dbReference type="ARBA" id="ARBA00022448"/>
    </source>
</evidence>
<keyword evidence="6" id="KW-0029">Amino-acid transport</keyword>
<dbReference type="GO" id="GO:0005524">
    <property type="term" value="F:ATP binding"/>
    <property type="evidence" value="ECO:0007669"/>
    <property type="project" value="UniProtKB-KW"/>
</dbReference>
<evidence type="ECO:0000256" key="4">
    <source>
        <dbReference type="ARBA" id="ARBA00022741"/>
    </source>
</evidence>
<evidence type="ECO:0000259" key="7">
    <source>
        <dbReference type="PROSITE" id="PS50893"/>
    </source>
</evidence>
<dbReference type="InterPro" id="IPR027417">
    <property type="entry name" value="P-loop_NTPase"/>
</dbReference>
<dbReference type="RefSeq" id="WP_169256794.1">
    <property type="nucleotide sequence ID" value="NZ_WTVN01000022.1"/>
</dbReference>
<keyword evidence="9" id="KW-1185">Reference proteome</keyword>
<dbReference type="Proteomes" id="UP000623795">
    <property type="component" value="Unassembled WGS sequence"/>
</dbReference>
<evidence type="ECO:0000256" key="3">
    <source>
        <dbReference type="ARBA" id="ARBA00022475"/>
    </source>
</evidence>
<keyword evidence="3" id="KW-0472">Membrane</keyword>
<comment type="caution">
    <text evidence="8">The sequence shown here is derived from an EMBL/GenBank/DDBJ whole genome shotgun (WGS) entry which is preliminary data.</text>
</comment>
<evidence type="ECO:0000256" key="5">
    <source>
        <dbReference type="ARBA" id="ARBA00022840"/>
    </source>
</evidence>
<protein>
    <submittedName>
        <fullName evidence="8">ATP-binding cassette domain-containing protein</fullName>
    </submittedName>
</protein>
<dbReference type="CDD" id="cd03224">
    <property type="entry name" value="ABC_TM1139_LivF_branched"/>
    <property type="match status" value="1"/>
</dbReference>
<evidence type="ECO:0000256" key="1">
    <source>
        <dbReference type="ARBA" id="ARBA00005417"/>
    </source>
</evidence>
<keyword evidence="5 8" id="KW-0067">ATP-binding</keyword>
<dbReference type="InterPro" id="IPR003593">
    <property type="entry name" value="AAA+_ATPase"/>
</dbReference>
<accession>A0ABX1Q0S5</accession>
<dbReference type="InterPro" id="IPR030660">
    <property type="entry name" value="ABC_branched_ATPase_LivF/BraG"/>
</dbReference>
<dbReference type="Gene3D" id="3.40.50.300">
    <property type="entry name" value="P-loop containing nucleotide triphosphate hydrolases"/>
    <property type="match status" value="1"/>
</dbReference>
<dbReference type="PANTHER" id="PTHR43820:SF4">
    <property type="entry name" value="HIGH-AFFINITY BRANCHED-CHAIN AMINO ACID TRANSPORT ATP-BINDING PROTEIN LIVF"/>
    <property type="match status" value="1"/>
</dbReference>
<dbReference type="Pfam" id="PF00005">
    <property type="entry name" value="ABC_tran"/>
    <property type="match status" value="1"/>
</dbReference>
<gene>
    <name evidence="8" type="ORF">GPA22_14570</name>
</gene>